<dbReference type="PANTHER" id="PTHR43415:SF3">
    <property type="entry name" value="GNAT-FAMILY ACETYLTRANSFERASE"/>
    <property type="match status" value="1"/>
</dbReference>
<accession>A0AAW0GKB7</accession>
<evidence type="ECO:0000259" key="1">
    <source>
        <dbReference type="PROSITE" id="PS51186"/>
    </source>
</evidence>
<sequence>MFETDRLVLRSYKDSDMDILIESMSDYRVQVLDSFGFVAPRTPKFAERFKGIIARAFFHVILETKDTQEYVGFILLMAPDHFSKNRNAELGISLAAQHWDKGYGSEALRFVVDYAFRGLGVHRLSLGVFGGNERAVKVYERIGFVKEATIRKCNWVEGEWRDITHMGILEEEWRARRQQATENQGES</sequence>
<evidence type="ECO:0000313" key="3">
    <source>
        <dbReference type="Proteomes" id="UP001385951"/>
    </source>
</evidence>
<gene>
    <name evidence="2" type="ORF">QCA50_007014</name>
</gene>
<dbReference type="AlphaFoldDB" id="A0AAW0GKB7"/>
<organism evidence="2 3">
    <name type="scientific">Cerrena zonata</name>
    <dbReference type="NCBI Taxonomy" id="2478898"/>
    <lineage>
        <taxon>Eukaryota</taxon>
        <taxon>Fungi</taxon>
        <taxon>Dikarya</taxon>
        <taxon>Basidiomycota</taxon>
        <taxon>Agaricomycotina</taxon>
        <taxon>Agaricomycetes</taxon>
        <taxon>Polyporales</taxon>
        <taxon>Cerrenaceae</taxon>
        <taxon>Cerrena</taxon>
    </lineage>
</organism>
<dbReference type="PROSITE" id="PS51186">
    <property type="entry name" value="GNAT"/>
    <property type="match status" value="1"/>
</dbReference>
<dbReference type="SUPFAM" id="SSF55729">
    <property type="entry name" value="Acyl-CoA N-acyltransferases (Nat)"/>
    <property type="match status" value="1"/>
</dbReference>
<dbReference type="InterPro" id="IPR016181">
    <property type="entry name" value="Acyl_CoA_acyltransferase"/>
</dbReference>
<name>A0AAW0GKB7_9APHY</name>
<proteinExistence type="predicted"/>
<protein>
    <recommendedName>
        <fullName evidence="1">N-acetyltransferase domain-containing protein</fullName>
    </recommendedName>
</protein>
<dbReference type="PANTHER" id="PTHR43415">
    <property type="entry name" value="SPERMIDINE N(1)-ACETYLTRANSFERASE"/>
    <property type="match status" value="1"/>
</dbReference>
<dbReference type="InterPro" id="IPR000182">
    <property type="entry name" value="GNAT_dom"/>
</dbReference>
<dbReference type="GO" id="GO:0016747">
    <property type="term" value="F:acyltransferase activity, transferring groups other than amino-acyl groups"/>
    <property type="evidence" value="ECO:0007669"/>
    <property type="project" value="InterPro"/>
</dbReference>
<dbReference type="Pfam" id="PF13302">
    <property type="entry name" value="Acetyltransf_3"/>
    <property type="match status" value="1"/>
</dbReference>
<keyword evidence="3" id="KW-1185">Reference proteome</keyword>
<evidence type="ECO:0000313" key="2">
    <source>
        <dbReference type="EMBL" id="KAK7690357.1"/>
    </source>
</evidence>
<dbReference type="EMBL" id="JASBNA010000007">
    <property type="protein sequence ID" value="KAK7690357.1"/>
    <property type="molecule type" value="Genomic_DNA"/>
</dbReference>
<reference evidence="2 3" key="1">
    <citation type="submission" date="2022-09" db="EMBL/GenBank/DDBJ databases">
        <authorList>
            <person name="Palmer J.M."/>
        </authorList>
    </citation>
    <scope>NUCLEOTIDE SEQUENCE [LARGE SCALE GENOMIC DNA]</scope>
    <source>
        <strain evidence="2 3">DSM 7382</strain>
    </source>
</reference>
<comment type="caution">
    <text evidence="2">The sequence shown here is derived from an EMBL/GenBank/DDBJ whole genome shotgun (WGS) entry which is preliminary data.</text>
</comment>
<dbReference type="Gene3D" id="3.40.630.30">
    <property type="match status" value="1"/>
</dbReference>
<feature type="domain" description="N-acetyltransferase" evidence="1">
    <location>
        <begin position="7"/>
        <end position="162"/>
    </location>
</feature>
<dbReference type="Proteomes" id="UP001385951">
    <property type="component" value="Unassembled WGS sequence"/>
</dbReference>